<evidence type="ECO:0000313" key="5">
    <source>
        <dbReference type="EMBL" id="GAA4468959.1"/>
    </source>
</evidence>
<accession>A0ABP8NNY8</accession>
<name>A0ABP8NNY8_9BACT</name>
<dbReference type="PANTHER" id="PTHR43630">
    <property type="entry name" value="POLY-BETA-1,6-N-ACETYL-D-GLUCOSAMINE SYNTHASE"/>
    <property type="match status" value="1"/>
</dbReference>
<organism evidence="5 6">
    <name type="scientific">Nemorincola caseinilytica</name>
    <dbReference type="NCBI Taxonomy" id="2054315"/>
    <lineage>
        <taxon>Bacteria</taxon>
        <taxon>Pseudomonadati</taxon>
        <taxon>Bacteroidota</taxon>
        <taxon>Chitinophagia</taxon>
        <taxon>Chitinophagales</taxon>
        <taxon>Chitinophagaceae</taxon>
        <taxon>Nemorincola</taxon>
    </lineage>
</organism>
<comment type="caution">
    <text evidence="5">The sequence shown here is derived from an EMBL/GenBank/DDBJ whole genome shotgun (WGS) entry which is preliminary data.</text>
</comment>
<dbReference type="CDD" id="cd06423">
    <property type="entry name" value="CESA_like"/>
    <property type="match status" value="1"/>
</dbReference>
<feature type="transmembrane region" description="Helical" evidence="4">
    <location>
        <begin position="434"/>
        <end position="455"/>
    </location>
</feature>
<evidence type="ECO:0000313" key="6">
    <source>
        <dbReference type="Proteomes" id="UP001500067"/>
    </source>
</evidence>
<dbReference type="Proteomes" id="UP001500067">
    <property type="component" value="Unassembled WGS sequence"/>
</dbReference>
<dbReference type="Gene3D" id="3.90.550.10">
    <property type="entry name" value="Spore Coat Polysaccharide Biosynthesis Protein SpsA, Chain A"/>
    <property type="match status" value="1"/>
</dbReference>
<comment type="similarity">
    <text evidence="1">Belongs to the glycosyltransferase 2 family.</text>
</comment>
<evidence type="ECO:0000256" key="2">
    <source>
        <dbReference type="ARBA" id="ARBA00022676"/>
    </source>
</evidence>
<keyword evidence="3" id="KW-0808">Transferase</keyword>
<feature type="transmembrane region" description="Helical" evidence="4">
    <location>
        <begin position="344"/>
        <end position="360"/>
    </location>
</feature>
<dbReference type="SUPFAM" id="SSF53448">
    <property type="entry name" value="Nucleotide-diphospho-sugar transferases"/>
    <property type="match status" value="1"/>
</dbReference>
<sequence length="489" mass="55693">MGATFIEYASWFFETTVFIYGVGLLLIYAILAILSFANIRLFLRKESYTDYKVIVGSPLAPGISVIAPAFNEGLTIISNVRSLLTFDYPNYEVIIINDGSTDDTLEKVIKEFSLVKVDFAYDVKLTSKPVRGVYKSSDEAYAKLLVVDKENGKAKADATNVGINVSAFPYFLCTDVDCILHTQTLQMLVKPIMEEEKKRVIATGATLRMANSCEVDEGVLINIKAPRPLLARFQELEYIRSFVLGKMGWSYINAVPNVSGGLGLFDKEISIKAGGYDPASFGEDMELRMRMSRYVYDNKIDASVRYIPTTLCWTEGPTSVKIFMRQRTRWARGLLQLMLAHKKMLFNPAYGRVGFIVFPYNFFFELLAPVIEFLGIIYYIFLIYFGLVNWPYAIILLIFVYTYSVMISTLSVLWDQLTFQYYKTWGDVARIAAMVFIEMIIYHPLIVVFSIRGYYFQLTNRKHSWGNMQRAGFKKSKSTLPQSPTTQAT</sequence>
<keyword evidence="2" id="KW-0328">Glycosyltransferase</keyword>
<gene>
    <name evidence="5" type="ORF">GCM10023093_27600</name>
</gene>
<dbReference type="RefSeq" id="WP_345084314.1">
    <property type="nucleotide sequence ID" value="NZ_BAABFA010000019.1"/>
</dbReference>
<keyword evidence="4" id="KW-1133">Transmembrane helix</keyword>
<dbReference type="Pfam" id="PF13641">
    <property type="entry name" value="Glyco_tranf_2_3"/>
    <property type="match status" value="1"/>
</dbReference>
<keyword evidence="6" id="KW-1185">Reference proteome</keyword>
<evidence type="ECO:0000256" key="4">
    <source>
        <dbReference type="SAM" id="Phobius"/>
    </source>
</evidence>
<dbReference type="PANTHER" id="PTHR43630:SF1">
    <property type="entry name" value="POLY-BETA-1,6-N-ACETYL-D-GLUCOSAMINE SYNTHASE"/>
    <property type="match status" value="1"/>
</dbReference>
<evidence type="ECO:0000256" key="1">
    <source>
        <dbReference type="ARBA" id="ARBA00006739"/>
    </source>
</evidence>
<keyword evidence="4" id="KW-0472">Membrane</keyword>
<protein>
    <submittedName>
        <fullName evidence="5">Glycosyltransferase</fullName>
    </submittedName>
</protein>
<reference evidence="6" key="1">
    <citation type="journal article" date="2019" name="Int. J. Syst. Evol. Microbiol.">
        <title>The Global Catalogue of Microorganisms (GCM) 10K type strain sequencing project: providing services to taxonomists for standard genome sequencing and annotation.</title>
        <authorList>
            <consortium name="The Broad Institute Genomics Platform"/>
            <consortium name="The Broad Institute Genome Sequencing Center for Infectious Disease"/>
            <person name="Wu L."/>
            <person name="Ma J."/>
        </authorList>
    </citation>
    <scope>NUCLEOTIDE SEQUENCE [LARGE SCALE GENOMIC DNA]</scope>
    <source>
        <strain evidence="6">JCM 32105</strain>
    </source>
</reference>
<dbReference type="InterPro" id="IPR029044">
    <property type="entry name" value="Nucleotide-diphossugar_trans"/>
</dbReference>
<feature type="transmembrane region" description="Helical" evidence="4">
    <location>
        <begin position="394"/>
        <end position="414"/>
    </location>
</feature>
<keyword evidence="4" id="KW-0812">Transmembrane</keyword>
<proteinExistence type="inferred from homology"/>
<feature type="transmembrane region" description="Helical" evidence="4">
    <location>
        <begin position="366"/>
        <end position="387"/>
    </location>
</feature>
<evidence type="ECO:0000256" key="3">
    <source>
        <dbReference type="ARBA" id="ARBA00022679"/>
    </source>
</evidence>
<dbReference type="EMBL" id="BAABFA010000019">
    <property type="protein sequence ID" value="GAA4468959.1"/>
    <property type="molecule type" value="Genomic_DNA"/>
</dbReference>
<feature type="transmembrane region" description="Helical" evidence="4">
    <location>
        <begin position="17"/>
        <end position="37"/>
    </location>
</feature>